<keyword evidence="3" id="KW-1185">Reference proteome</keyword>
<dbReference type="RefSeq" id="WP_071614464.1">
    <property type="nucleotide sequence ID" value="NZ_CP015756.1"/>
</dbReference>
<gene>
    <name evidence="2" type="ORF">A7L45_19975</name>
</gene>
<dbReference type="OrthoDB" id="2083243at2"/>
<feature type="signal peptide" evidence="1">
    <location>
        <begin position="1"/>
        <end position="23"/>
    </location>
</feature>
<keyword evidence="1" id="KW-0732">Signal</keyword>
<organism evidence="2 3">
    <name type="scientific">Clostridium estertheticum subsp. estertheticum</name>
    <dbReference type="NCBI Taxonomy" id="1552"/>
    <lineage>
        <taxon>Bacteria</taxon>
        <taxon>Bacillati</taxon>
        <taxon>Bacillota</taxon>
        <taxon>Clostridia</taxon>
        <taxon>Eubacteriales</taxon>
        <taxon>Clostridiaceae</taxon>
        <taxon>Clostridium</taxon>
    </lineage>
</organism>
<proteinExistence type="predicted"/>
<name>A0A1J0GLF3_9CLOT</name>
<evidence type="ECO:0000313" key="2">
    <source>
        <dbReference type="EMBL" id="APC42173.1"/>
    </source>
</evidence>
<evidence type="ECO:0000313" key="3">
    <source>
        <dbReference type="Proteomes" id="UP000182569"/>
    </source>
</evidence>
<evidence type="ECO:0000256" key="1">
    <source>
        <dbReference type="SAM" id="SignalP"/>
    </source>
</evidence>
<dbReference type="AlphaFoldDB" id="A0A1J0GLF3"/>
<accession>A0A1J0GLF3</accession>
<dbReference type="EMBL" id="CP015756">
    <property type="protein sequence ID" value="APC42173.1"/>
    <property type="molecule type" value="Genomic_DNA"/>
</dbReference>
<protein>
    <submittedName>
        <fullName evidence="2">Uncharacterized protein</fullName>
    </submittedName>
</protein>
<dbReference type="KEGG" id="ceu:A7L45_19975"/>
<feature type="chain" id="PRO_5009612002" evidence="1">
    <location>
        <begin position="24"/>
        <end position="142"/>
    </location>
</feature>
<sequence>MSKKILIVMSLFIMLLHSTVASAIGFKYVEIFDPKQDKVVKVVQLNDEIHNMVVSSIKDVDSLYPKSKPLTDDGYAIRVPIYPAVKVQGKCLNALVDNVFIIIPQHDAPFFMIFEDDNKLLCFPFKGNVSTLSKILDFKLKS</sequence>
<reference evidence="3" key="1">
    <citation type="journal article" date="2016" name="Front. Microbiol.">
        <title>Complete Genome Sequence of Clostridium estertheticum DSM 8809, a Microbe Identified in Spoiled Vacuum Packed Beef.</title>
        <authorList>
            <person name="Yu Z."/>
            <person name="Gunn L."/>
            <person name="Brennan E."/>
            <person name="Reid R."/>
            <person name="Wall P.G."/>
            <person name="Gaora O.P."/>
            <person name="Hurley D."/>
            <person name="Bolton D."/>
            <person name="Fanning S."/>
        </authorList>
    </citation>
    <scope>NUCLEOTIDE SEQUENCE [LARGE SCALE GENOMIC DNA]</scope>
    <source>
        <strain evidence="3">DSM 8809</strain>
    </source>
</reference>
<dbReference type="Proteomes" id="UP000182569">
    <property type="component" value="Chromosome"/>
</dbReference>
<dbReference type="STRING" id="1552.A7L45_19975"/>